<evidence type="ECO:0000313" key="5">
    <source>
        <dbReference type="EMBL" id="MDR6536728.1"/>
    </source>
</evidence>
<comment type="catalytic activity">
    <reaction evidence="3">
        <text>6-(2-amino-2-carboxyethyl)-7,8-dioxo-1,2,3,4,7,8-hexahydroquinoline-2,4-dicarboxylate + 3 O2 = pyrroloquinoline quinone + 2 H2O2 + 2 H2O + H(+)</text>
        <dbReference type="Rhea" id="RHEA:10692"/>
        <dbReference type="ChEBI" id="CHEBI:15377"/>
        <dbReference type="ChEBI" id="CHEBI:15378"/>
        <dbReference type="ChEBI" id="CHEBI:15379"/>
        <dbReference type="ChEBI" id="CHEBI:16240"/>
        <dbReference type="ChEBI" id="CHEBI:58442"/>
        <dbReference type="ChEBI" id="CHEBI:58778"/>
        <dbReference type="EC" id="1.3.3.11"/>
    </reaction>
</comment>
<dbReference type="InterPro" id="IPR011845">
    <property type="entry name" value="PqqC"/>
</dbReference>
<dbReference type="Gene3D" id="1.20.910.10">
    <property type="entry name" value="Heme oxygenase-like"/>
    <property type="match status" value="1"/>
</dbReference>
<name>A0ABU1NEG2_9BURK</name>
<dbReference type="Pfam" id="PF03070">
    <property type="entry name" value="TENA_THI-4"/>
    <property type="match status" value="1"/>
</dbReference>
<keyword evidence="1 3" id="KW-0884">PQQ biosynthesis</keyword>
<dbReference type="Proteomes" id="UP001184230">
    <property type="component" value="Unassembled WGS sequence"/>
</dbReference>
<comment type="similarity">
    <text evidence="3">Belongs to the PqqC family.</text>
</comment>
<evidence type="ECO:0000256" key="2">
    <source>
        <dbReference type="ARBA" id="ARBA00023002"/>
    </source>
</evidence>
<feature type="domain" description="Thiaminase-2/PQQC" evidence="4">
    <location>
        <begin position="33"/>
        <end position="245"/>
    </location>
</feature>
<dbReference type="NCBIfam" id="TIGR02111">
    <property type="entry name" value="PQQ_syn_pqqC"/>
    <property type="match status" value="1"/>
</dbReference>
<gene>
    <name evidence="3" type="primary">pqqC</name>
    <name evidence="5" type="ORF">J2739_002501</name>
</gene>
<dbReference type="GO" id="GO:0033732">
    <property type="term" value="F:pyrroloquinoline-quinone synthase activity"/>
    <property type="evidence" value="ECO:0007669"/>
    <property type="project" value="UniProtKB-EC"/>
</dbReference>
<comment type="function">
    <text evidence="3">Ring cyclization and eight-electron oxidation of 3a-(2-amino-2-carboxyethyl)-4,5-dioxo-4,5,6,7,8,9-hexahydroquinoline-7,9-dicarboxylic-acid to PQQ.</text>
</comment>
<organism evidence="5 6">
    <name type="scientific">Variovorax soli</name>
    <dbReference type="NCBI Taxonomy" id="376815"/>
    <lineage>
        <taxon>Bacteria</taxon>
        <taxon>Pseudomonadati</taxon>
        <taxon>Pseudomonadota</taxon>
        <taxon>Betaproteobacteria</taxon>
        <taxon>Burkholderiales</taxon>
        <taxon>Comamonadaceae</taxon>
        <taxon>Variovorax</taxon>
    </lineage>
</organism>
<comment type="pathway">
    <text evidence="3">Cofactor biosynthesis; pyrroloquinoline quinone biosynthesis.</text>
</comment>
<dbReference type="InterPro" id="IPR039068">
    <property type="entry name" value="PqqC-like"/>
</dbReference>
<dbReference type="EMBL" id="JAVDRF010000004">
    <property type="protein sequence ID" value="MDR6536728.1"/>
    <property type="molecule type" value="Genomic_DNA"/>
</dbReference>
<protein>
    <recommendedName>
        <fullName evidence="3">Pyrroloquinoline-quinone synthase</fullName>
        <ecNumber evidence="3">1.3.3.11</ecNumber>
    </recommendedName>
    <alternativeName>
        <fullName evidence="3">Coenzyme PQQ synthesis protein C</fullName>
    </alternativeName>
    <alternativeName>
        <fullName evidence="3">Pyrroloquinoline quinone biosynthesis protein C</fullName>
    </alternativeName>
</protein>
<dbReference type="EC" id="1.3.3.11" evidence="3"/>
<dbReference type="HAMAP" id="MF_00654">
    <property type="entry name" value="PQQ_syn_PqqC"/>
    <property type="match status" value="1"/>
</dbReference>
<evidence type="ECO:0000256" key="1">
    <source>
        <dbReference type="ARBA" id="ARBA00022905"/>
    </source>
</evidence>
<keyword evidence="2 3" id="KW-0560">Oxidoreductase</keyword>
<comment type="caution">
    <text evidence="5">The sequence shown here is derived from an EMBL/GenBank/DDBJ whole genome shotgun (WGS) entry which is preliminary data.</text>
</comment>
<dbReference type="PANTHER" id="PTHR40279:SF3">
    <property type="entry name" value="4-AMINOBENZOATE SYNTHASE"/>
    <property type="match status" value="1"/>
</dbReference>
<evidence type="ECO:0000256" key="3">
    <source>
        <dbReference type="HAMAP-Rule" id="MF_00654"/>
    </source>
</evidence>
<dbReference type="PANTHER" id="PTHR40279">
    <property type="entry name" value="PQQC-LIKE PROTEIN"/>
    <property type="match status" value="1"/>
</dbReference>
<dbReference type="InterPro" id="IPR004305">
    <property type="entry name" value="Thiaminase-2/PQQC"/>
</dbReference>
<accession>A0ABU1NEG2</accession>
<evidence type="ECO:0000313" key="6">
    <source>
        <dbReference type="Proteomes" id="UP001184230"/>
    </source>
</evidence>
<evidence type="ECO:0000259" key="4">
    <source>
        <dbReference type="Pfam" id="PF03070"/>
    </source>
</evidence>
<keyword evidence="6" id="KW-1185">Reference proteome</keyword>
<dbReference type="InterPro" id="IPR016084">
    <property type="entry name" value="Haem_Oase-like_multi-hlx"/>
</dbReference>
<dbReference type="SUPFAM" id="SSF48613">
    <property type="entry name" value="Heme oxygenase-like"/>
    <property type="match status" value="1"/>
</dbReference>
<sequence length="261" mass="30132">MNTTIEWPDASARAAALGTPGLRTWHAEEFEARLRACEARYHIHHPFNLRLNRGELQPFQVRGWVANRFYYQLCIPQKDAAVMANCTDREERRRWIERILDHDGRGDFAGGNAGGIEAWSRLGQAVGLDHDAIWSQRHVQPGVRFAVDAYLNFARSRPWEEAAISSLTEMFAPKIHADRLAGWPAMYPWIQPEGLAYFRQRIPLATRDVEHGLEVARRWGGTRARQERALQILHFKLDILWSMLDAIERAYPDDLAEELRP</sequence>
<reference evidence="5 6" key="1">
    <citation type="submission" date="2023-07" db="EMBL/GenBank/DDBJ databases">
        <title>Sorghum-associated microbial communities from plants grown in Nebraska, USA.</title>
        <authorList>
            <person name="Schachtman D."/>
        </authorList>
    </citation>
    <scope>NUCLEOTIDE SEQUENCE [LARGE SCALE GENOMIC DNA]</scope>
    <source>
        <strain evidence="5 6">DS1781</strain>
    </source>
</reference>
<proteinExistence type="inferred from homology"/>